<feature type="transmembrane region" description="Helical" evidence="6">
    <location>
        <begin position="189"/>
        <end position="211"/>
    </location>
</feature>
<dbReference type="EMBL" id="CABPRU010000003">
    <property type="protein sequence ID" value="VVD97048.1"/>
    <property type="molecule type" value="Genomic_DNA"/>
</dbReference>
<keyword evidence="2" id="KW-0813">Transport</keyword>
<dbReference type="InterPro" id="IPR011701">
    <property type="entry name" value="MFS"/>
</dbReference>
<organism evidence="8 9">
    <name type="scientific">Pandoraea terrigena</name>
    <dbReference type="NCBI Taxonomy" id="2508292"/>
    <lineage>
        <taxon>Bacteria</taxon>
        <taxon>Pseudomonadati</taxon>
        <taxon>Pseudomonadota</taxon>
        <taxon>Betaproteobacteria</taxon>
        <taxon>Burkholderiales</taxon>
        <taxon>Burkholderiaceae</taxon>
        <taxon>Pandoraea</taxon>
    </lineage>
</organism>
<feature type="transmembrane region" description="Helical" evidence="6">
    <location>
        <begin position="380"/>
        <end position="402"/>
    </location>
</feature>
<dbReference type="RefSeq" id="WP_150612580.1">
    <property type="nucleotide sequence ID" value="NZ_CABPRU010000003.1"/>
</dbReference>
<dbReference type="FunFam" id="1.20.1250.20:FF:000018">
    <property type="entry name" value="MFS transporter permease"/>
    <property type="match status" value="1"/>
</dbReference>
<dbReference type="GO" id="GO:0022857">
    <property type="term" value="F:transmembrane transporter activity"/>
    <property type="evidence" value="ECO:0007669"/>
    <property type="project" value="InterPro"/>
</dbReference>
<dbReference type="Gene3D" id="1.20.1250.20">
    <property type="entry name" value="MFS general substrate transporter like domains"/>
    <property type="match status" value="2"/>
</dbReference>
<feature type="transmembrane region" description="Helical" evidence="6">
    <location>
        <begin position="257"/>
        <end position="278"/>
    </location>
</feature>
<keyword evidence="5 6" id="KW-0472">Membrane</keyword>
<evidence type="ECO:0000256" key="2">
    <source>
        <dbReference type="ARBA" id="ARBA00022448"/>
    </source>
</evidence>
<dbReference type="InterPro" id="IPR036259">
    <property type="entry name" value="MFS_trans_sf"/>
</dbReference>
<feature type="transmembrane region" description="Helical" evidence="6">
    <location>
        <begin position="157"/>
        <end position="177"/>
    </location>
</feature>
<dbReference type="PANTHER" id="PTHR43791:SF36">
    <property type="entry name" value="TRANSPORTER, PUTATIVE (AFU_ORTHOLOGUE AFUA_6G08340)-RELATED"/>
    <property type="match status" value="1"/>
</dbReference>
<evidence type="ECO:0000256" key="1">
    <source>
        <dbReference type="ARBA" id="ARBA00004141"/>
    </source>
</evidence>
<dbReference type="PROSITE" id="PS50850">
    <property type="entry name" value="MFS"/>
    <property type="match status" value="1"/>
</dbReference>
<evidence type="ECO:0000256" key="4">
    <source>
        <dbReference type="ARBA" id="ARBA00022989"/>
    </source>
</evidence>
<feature type="transmembrane region" description="Helical" evidence="6">
    <location>
        <begin position="64"/>
        <end position="84"/>
    </location>
</feature>
<dbReference type="OrthoDB" id="5441967at2"/>
<feature type="domain" description="Major facilitator superfamily (MFS) profile" evidence="7">
    <location>
        <begin position="30"/>
        <end position="438"/>
    </location>
</feature>
<dbReference type="Proteomes" id="UP000334380">
    <property type="component" value="Unassembled WGS sequence"/>
</dbReference>
<feature type="transmembrane region" description="Helical" evidence="6">
    <location>
        <begin position="323"/>
        <end position="342"/>
    </location>
</feature>
<sequence length="443" mass="47491">MENLVDEYADGSNSAQPASDTTYAKVKRRLLPFLFVCYVINFIDRVNISFAHLQFKQDLGLTDASYGLGVGLFFIGYVLLEVPSNLLLQRIGARRTIARIMILWGLISAGMMFVNTPTEFYIARILLGAAEAGFFPGVVLYLTYWFPASQRARVTSILLSAVAVSGIVGGPVSGWIMSHMNDIHGLRGWQWLFLLEGVPAVGAGVIALFYLTDRPSQAHWLTKSECTFIEDNLAADERAKGRVAPHSFGAALKDRRVYIAALGYMVVPWAGSVLNFWAPSIILHSGITNVFHVGLLSMVPFLIGGLMMIVIGNSSDRTLERRWHFAGCAFIAAVGIACLPAASNSWVASIALLTLSTIGYLSAVSLFWTIPPAYLSGPAAAGGIALVSCIGQAGGLIAPLVIGKVNQLTGNIALGLYVVVAVLLAGAASILLGIPAHALRERH</sequence>
<reference evidence="8 9" key="1">
    <citation type="submission" date="2019-08" db="EMBL/GenBank/DDBJ databases">
        <authorList>
            <person name="Peeters C."/>
        </authorList>
    </citation>
    <scope>NUCLEOTIDE SEQUENCE [LARGE SCALE GENOMIC DNA]</scope>
    <source>
        <strain evidence="8 9">LMG 31013</strain>
    </source>
</reference>
<dbReference type="CDD" id="cd17319">
    <property type="entry name" value="MFS_ExuT_GudP_like"/>
    <property type="match status" value="1"/>
</dbReference>
<comment type="subcellular location">
    <subcellularLocation>
        <location evidence="1">Membrane</location>
        <topology evidence="1">Multi-pass membrane protein</topology>
    </subcellularLocation>
</comment>
<feature type="transmembrane region" description="Helical" evidence="6">
    <location>
        <begin position="414"/>
        <end position="434"/>
    </location>
</feature>
<dbReference type="SUPFAM" id="SSF103473">
    <property type="entry name" value="MFS general substrate transporter"/>
    <property type="match status" value="1"/>
</dbReference>
<accession>A0A5E4UDE1</accession>
<dbReference type="PANTHER" id="PTHR43791">
    <property type="entry name" value="PERMEASE-RELATED"/>
    <property type="match status" value="1"/>
</dbReference>
<proteinExistence type="predicted"/>
<evidence type="ECO:0000256" key="5">
    <source>
        <dbReference type="ARBA" id="ARBA00023136"/>
    </source>
</evidence>
<keyword evidence="9" id="KW-1185">Reference proteome</keyword>
<keyword evidence="4 6" id="KW-1133">Transmembrane helix</keyword>
<evidence type="ECO:0000256" key="3">
    <source>
        <dbReference type="ARBA" id="ARBA00022692"/>
    </source>
</evidence>
<feature type="transmembrane region" description="Helical" evidence="6">
    <location>
        <begin position="290"/>
        <end position="311"/>
    </location>
</feature>
<dbReference type="GO" id="GO:0016020">
    <property type="term" value="C:membrane"/>
    <property type="evidence" value="ECO:0007669"/>
    <property type="project" value="UniProtKB-SubCell"/>
</dbReference>
<gene>
    <name evidence="8" type="primary">ttuB_3</name>
    <name evidence="8" type="ORF">PTE31013_01942</name>
</gene>
<feature type="transmembrane region" description="Helical" evidence="6">
    <location>
        <begin position="348"/>
        <end position="368"/>
    </location>
</feature>
<dbReference type="AlphaFoldDB" id="A0A5E4UDE1"/>
<protein>
    <submittedName>
        <fullName evidence="8">Tartrate transporter</fullName>
    </submittedName>
</protein>
<name>A0A5E4UDE1_9BURK</name>
<evidence type="ECO:0000256" key="6">
    <source>
        <dbReference type="SAM" id="Phobius"/>
    </source>
</evidence>
<evidence type="ECO:0000313" key="9">
    <source>
        <dbReference type="Proteomes" id="UP000334380"/>
    </source>
</evidence>
<evidence type="ECO:0000313" key="8">
    <source>
        <dbReference type="EMBL" id="VVD97048.1"/>
    </source>
</evidence>
<keyword evidence="3 6" id="KW-0812">Transmembrane</keyword>
<feature type="transmembrane region" description="Helical" evidence="6">
    <location>
        <begin position="96"/>
        <end position="114"/>
    </location>
</feature>
<dbReference type="Pfam" id="PF07690">
    <property type="entry name" value="MFS_1"/>
    <property type="match status" value="1"/>
</dbReference>
<evidence type="ECO:0000259" key="7">
    <source>
        <dbReference type="PROSITE" id="PS50850"/>
    </source>
</evidence>
<dbReference type="InterPro" id="IPR020846">
    <property type="entry name" value="MFS_dom"/>
</dbReference>
<feature type="transmembrane region" description="Helical" evidence="6">
    <location>
        <begin position="30"/>
        <end position="52"/>
    </location>
</feature>
<feature type="transmembrane region" description="Helical" evidence="6">
    <location>
        <begin position="120"/>
        <end position="145"/>
    </location>
</feature>